<feature type="compositionally biased region" description="Polar residues" evidence="1">
    <location>
        <begin position="75"/>
        <end position="84"/>
    </location>
</feature>
<evidence type="ECO:0000313" key="4">
    <source>
        <dbReference type="Proteomes" id="UP001320420"/>
    </source>
</evidence>
<dbReference type="CDD" id="cd11524">
    <property type="entry name" value="SYLF"/>
    <property type="match status" value="1"/>
</dbReference>
<organism evidence="3 4">
    <name type="scientific">Diatrype stigma</name>
    <dbReference type="NCBI Taxonomy" id="117547"/>
    <lineage>
        <taxon>Eukaryota</taxon>
        <taxon>Fungi</taxon>
        <taxon>Dikarya</taxon>
        <taxon>Ascomycota</taxon>
        <taxon>Pezizomycotina</taxon>
        <taxon>Sordariomycetes</taxon>
        <taxon>Xylariomycetidae</taxon>
        <taxon>Xylariales</taxon>
        <taxon>Diatrypaceae</taxon>
        <taxon>Diatrype</taxon>
    </lineage>
</organism>
<evidence type="ECO:0000313" key="3">
    <source>
        <dbReference type="EMBL" id="KAK7751020.1"/>
    </source>
</evidence>
<dbReference type="PANTHER" id="PTHR15629:SF8">
    <property type="entry name" value="DUF500 DOMAIN PROTEIN (AFU_ORTHOLOGUE AFUA_5G07310)"/>
    <property type="match status" value="1"/>
</dbReference>
<dbReference type="PANTHER" id="PTHR15629">
    <property type="entry name" value="SH3YL1 PROTEIN"/>
    <property type="match status" value="1"/>
</dbReference>
<evidence type="ECO:0000256" key="1">
    <source>
        <dbReference type="SAM" id="MobiDB-lite"/>
    </source>
</evidence>
<evidence type="ECO:0000259" key="2">
    <source>
        <dbReference type="Pfam" id="PF04366"/>
    </source>
</evidence>
<proteinExistence type="predicted"/>
<feature type="region of interest" description="Disordered" evidence="1">
    <location>
        <begin position="409"/>
        <end position="460"/>
    </location>
</feature>
<accession>A0AAN9UME5</accession>
<reference evidence="3 4" key="1">
    <citation type="submission" date="2024-02" db="EMBL/GenBank/DDBJ databases">
        <title>De novo assembly and annotation of 12 fungi associated with fruit tree decline syndrome in Ontario, Canada.</title>
        <authorList>
            <person name="Sulman M."/>
            <person name="Ellouze W."/>
            <person name="Ilyukhin E."/>
        </authorList>
    </citation>
    <scope>NUCLEOTIDE SEQUENCE [LARGE SCALE GENOMIC DNA]</scope>
    <source>
        <strain evidence="3 4">M11/M66-122</strain>
    </source>
</reference>
<dbReference type="EMBL" id="JAKJXP020000055">
    <property type="protein sequence ID" value="KAK7751020.1"/>
    <property type="molecule type" value="Genomic_DNA"/>
</dbReference>
<feature type="compositionally biased region" description="Pro residues" evidence="1">
    <location>
        <begin position="161"/>
        <end position="184"/>
    </location>
</feature>
<comment type="caution">
    <text evidence="3">The sequence shown here is derived from an EMBL/GenBank/DDBJ whole genome shotgun (WGS) entry which is preliminary data.</text>
</comment>
<feature type="region of interest" description="Disordered" evidence="1">
    <location>
        <begin position="157"/>
        <end position="202"/>
    </location>
</feature>
<keyword evidence="4" id="KW-1185">Reference proteome</keyword>
<gene>
    <name evidence="3" type="ORF">SLS62_007005</name>
</gene>
<name>A0AAN9UME5_9PEZI</name>
<dbReference type="AlphaFoldDB" id="A0AAN9UME5"/>
<feature type="domain" description="Ysc84 actin-binding" evidence="2">
    <location>
        <begin position="255"/>
        <end position="391"/>
    </location>
</feature>
<feature type="region of interest" description="Disordered" evidence="1">
    <location>
        <begin position="69"/>
        <end position="103"/>
    </location>
</feature>
<protein>
    <recommendedName>
        <fullName evidence="2">Ysc84 actin-binding domain-containing protein</fullName>
    </recommendedName>
</protein>
<feature type="compositionally biased region" description="Gly residues" evidence="1">
    <location>
        <begin position="430"/>
        <end position="444"/>
    </location>
</feature>
<feature type="region of interest" description="Disordered" evidence="1">
    <location>
        <begin position="1"/>
        <end position="51"/>
    </location>
</feature>
<dbReference type="InterPro" id="IPR051702">
    <property type="entry name" value="SH3_domain_YSC84-like"/>
</dbReference>
<dbReference type="Pfam" id="PF04366">
    <property type="entry name" value="Ysc84"/>
    <property type="match status" value="1"/>
</dbReference>
<dbReference type="GO" id="GO:0035091">
    <property type="term" value="F:phosphatidylinositol binding"/>
    <property type="evidence" value="ECO:0007669"/>
    <property type="project" value="TreeGrafter"/>
</dbReference>
<sequence length="460" mass="48383">MQRPQGYHQYAPPVFIQELDGTPVGPPAGPPPPYHYPPPSPTPSHPGYEAGLVEESGTCVALSSHPVKLEPQFPASPSSATHQTEPPWEGGEDGKPAKPKPSFNERMYQWSNKAAGPINKLTNKLGCEAWWPTTLDKECDKCARILKNFVLDGYYTDDPSSPAPSPGDPLHPGPKPSKHAPPPTVSAADPSRKKSNQRSLVRIPPEAIASARGLAIFTTFRTGGAHVGGTGGSGVVLARLPDGSWSPPSGILPNSVSVGLMLGLDVYDCVFVLNAPEAVEGFMRRARFSLGGDMSVVAGPASAGAVVEADLRDMARAPVWSYIKSRGFWAGVQVDGTIIVARPDANAAFYGEKGILPEQILRGQVRSHEPGRLADDGSRMWPDGAARLMAVVCEAGGGKADPAILAEIGRRPTTPTPTPGDAAGWDSEGGYMGAAGGAGEGSAGGEKPEKPKPKKWFGFW</sequence>
<feature type="compositionally biased region" description="Pro residues" evidence="1">
    <location>
        <begin position="24"/>
        <end position="44"/>
    </location>
</feature>
<dbReference type="InterPro" id="IPR007461">
    <property type="entry name" value="Ysc84_actin-binding"/>
</dbReference>
<dbReference type="Proteomes" id="UP001320420">
    <property type="component" value="Unassembled WGS sequence"/>
</dbReference>